<evidence type="ECO:0000313" key="2">
    <source>
        <dbReference type="Proteomes" id="UP001196413"/>
    </source>
</evidence>
<proteinExistence type="predicted"/>
<protein>
    <submittedName>
        <fullName evidence="1">Uncharacterized protein</fullName>
    </submittedName>
</protein>
<reference evidence="1" key="1">
    <citation type="submission" date="2021-06" db="EMBL/GenBank/DDBJ databases">
        <title>Parelaphostrongylus tenuis whole genome reference sequence.</title>
        <authorList>
            <person name="Garwood T.J."/>
            <person name="Larsen P.A."/>
            <person name="Fountain-Jones N.M."/>
            <person name="Garbe J.R."/>
            <person name="Macchietto M.G."/>
            <person name="Kania S.A."/>
            <person name="Gerhold R.W."/>
            <person name="Richards J.E."/>
            <person name="Wolf T.M."/>
        </authorList>
    </citation>
    <scope>NUCLEOTIDE SEQUENCE</scope>
    <source>
        <strain evidence="1">MNPRO001-30</strain>
        <tissue evidence="1">Meninges</tissue>
    </source>
</reference>
<gene>
    <name evidence="1" type="ORF">KIN20_023967</name>
</gene>
<keyword evidence="2" id="KW-1185">Reference proteome</keyword>
<accession>A0AAD5QXI4</accession>
<organism evidence="1 2">
    <name type="scientific">Parelaphostrongylus tenuis</name>
    <name type="common">Meningeal worm</name>
    <dbReference type="NCBI Taxonomy" id="148309"/>
    <lineage>
        <taxon>Eukaryota</taxon>
        <taxon>Metazoa</taxon>
        <taxon>Ecdysozoa</taxon>
        <taxon>Nematoda</taxon>
        <taxon>Chromadorea</taxon>
        <taxon>Rhabditida</taxon>
        <taxon>Rhabditina</taxon>
        <taxon>Rhabditomorpha</taxon>
        <taxon>Strongyloidea</taxon>
        <taxon>Metastrongylidae</taxon>
        <taxon>Parelaphostrongylus</taxon>
    </lineage>
</organism>
<evidence type="ECO:0000313" key="1">
    <source>
        <dbReference type="EMBL" id="KAJ1363986.1"/>
    </source>
</evidence>
<comment type="caution">
    <text evidence="1">The sequence shown here is derived from an EMBL/GenBank/DDBJ whole genome shotgun (WGS) entry which is preliminary data.</text>
</comment>
<name>A0AAD5QXI4_PARTN</name>
<dbReference type="EMBL" id="JAHQIW010004844">
    <property type="protein sequence ID" value="KAJ1363986.1"/>
    <property type="molecule type" value="Genomic_DNA"/>
</dbReference>
<dbReference type="Proteomes" id="UP001196413">
    <property type="component" value="Unassembled WGS sequence"/>
</dbReference>
<sequence>MTTMSAYSTLNHLTATMMDRSCTIVGNTVTGIFTNMGAAMMPCNVPPAAMVQTTNIMMANWSRSMCQSVVNRAVLVLALGPFGSQFFSATATAGGS</sequence>
<dbReference type="AlphaFoldDB" id="A0AAD5QXI4"/>